<evidence type="ECO:0000313" key="1">
    <source>
        <dbReference type="WBParaSite" id="GPUH_0000907701-mRNA-1"/>
    </source>
</evidence>
<dbReference type="WBParaSite" id="GPUH_0000907701-mRNA-1">
    <property type="protein sequence ID" value="GPUH_0000907701-mRNA-1"/>
    <property type="gene ID" value="GPUH_0000907701"/>
</dbReference>
<name>A0A183DK26_9BILA</name>
<protein>
    <submittedName>
        <fullName evidence="1">Mediator of RNA polymerase II transcription subunit 24</fullName>
    </submittedName>
</protein>
<dbReference type="AlphaFoldDB" id="A0A183DK26"/>
<organism evidence="1">
    <name type="scientific">Gongylonema pulchrum</name>
    <dbReference type="NCBI Taxonomy" id="637853"/>
    <lineage>
        <taxon>Eukaryota</taxon>
        <taxon>Metazoa</taxon>
        <taxon>Ecdysozoa</taxon>
        <taxon>Nematoda</taxon>
        <taxon>Chromadorea</taxon>
        <taxon>Rhabditida</taxon>
        <taxon>Spirurina</taxon>
        <taxon>Spiruromorpha</taxon>
        <taxon>Spiruroidea</taxon>
        <taxon>Gongylonematidae</taxon>
        <taxon>Gongylonema</taxon>
    </lineage>
</organism>
<sequence>LKKSFYNMILNFVTRPNAMQLLQEAVGHSVSLPIADSFLVLVDAILELKTAFLGVCAQISSENPIEPITESQW</sequence>
<reference evidence="1" key="1">
    <citation type="submission" date="2016-06" db="UniProtKB">
        <authorList>
            <consortium name="WormBaseParasite"/>
        </authorList>
    </citation>
    <scope>IDENTIFICATION</scope>
</reference>
<proteinExistence type="predicted"/>
<accession>A0A183DK26</accession>